<evidence type="ECO:0000256" key="1">
    <source>
        <dbReference type="ARBA" id="ARBA00022741"/>
    </source>
</evidence>
<gene>
    <name evidence="6" type="ORF">HPBE_LOCUS933</name>
</gene>
<dbReference type="InterPro" id="IPR027417">
    <property type="entry name" value="P-loop_NTPase"/>
</dbReference>
<sequence>MGIAVSSICMITFYKEQHRRPADSARDTGVDLSTVGVIQGREKNVVVLFTTKEDFQADDAEFLDDPHRMNVARTRCKHGQFVLDHQVGLSGLFVNEYPHRRTLSVVYCRIPKALEQIPPTVAYRKYTAALRRRLHFDRLLAPIYVFRLRSSVSRCFSRRTASALEERTGMKEIEEVIEQVSRCASLEVFSVFSVITFARIK</sequence>
<keyword evidence="7" id="KW-1185">Reference proteome</keyword>
<dbReference type="InterPro" id="IPR050534">
    <property type="entry name" value="Coronavir_polyprotein_1ab"/>
</dbReference>
<evidence type="ECO:0000259" key="5">
    <source>
        <dbReference type="Pfam" id="PF13087"/>
    </source>
</evidence>
<evidence type="ECO:0000313" key="8">
    <source>
        <dbReference type="WBParaSite" id="HPBE_0000093201-mRNA-1"/>
    </source>
</evidence>
<protein>
    <submittedName>
        <fullName evidence="8">AAA_12 domain-containing protein</fullName>
    </submittedName>
</protein>
<dbReference type="InterPro" id="IPR041679">
    <property type="entry name" value="DNA2/NAM7-like_C"/>
</dbReference>
<dbReference type="GO" id="GO:0005524">
    <property type="term" value="F:ATP binding"/>
    <property type="evidence" value="ECO:0007669"/>
    <property type="project" value="UniProtKB-KW"/>
</dbReference>
<keyword evidence="4" id="KW-0067">ATP-binding</keyword>
<proteinExistence type="predicted"/>
<evidence type="ECO:0000313" key="6">
    <source>
        <dbReference type="EMBL" id="VDO19315.1"/>
    </source>
</evidence>
<reference evidence="8" key="2">
    <citation type="submission" date="2019-09" db="UniProtKB">
        <authorList>
            <consortium name="WormBaseParasite"/>
        </authorList>
    </citation>
    <scope>IDENTIFICATION</scope>
</reference>
<dbReference type="Pfam" id="PF13087">
    <property type="entry name" value="AAA_12"/>
    <property type="match status" value="1"/>
</dbReference>
<evidence type="ECO:0000256" key="2">
    <source>
        <dbReference type="ARBA" id="ARBA00022801"/>
    </source>
</evidence>
<dbReference type="EMBL" id="UZAH01000854">
    <property type="protein sequence ID" value="VDO19315.1"/>
    <property type="molecule type" value="Genomic_DNA"/>
</dbReference>
<keyword evidence="1" id="KW-0547">Nucleotide-binding</keyword>
<dbReference type="GO" id="GO:0016787">
    <property type="term" value="F:hydrolase activity"/>
    <property type="evidence" value="ECO:0007669"/>
    <property type="project" value="UniProtKB-KW"/>
</dbReference>
<dbReference type="PANTHER" id="PTHR43788:SF16">
    <property type="entry name" value="HELICASE WITH ZINC FINGER 2"/>
    <property type="match status" value="1"/>
</dbReference>
<feature type="domain" description="DNA2/NAM7 helicase-like C-terminal" evidence="5">
    <location>
        <begin position="5"/>
        <end position="83"/>
    </location>
</feature>
<evidence type="ECO:0000313" key="7">
    <source>
        <dbReference type="Proteomes" id="UP000050761"/>
    </source>
</evidence>
<organism evidence="7 8">
    <name type="scientific">Heligmosomoides polygyrus</name>
    <name type="common">Parasitic roundworm</name>
    <dbReference type="NCBI Taxonomy" id="6339"/>
    <lineage>
        <taxon>Eukaryota</taxon>
        <taxon>Metazoa</taxon>
        <taxon>Ecdysozoa</taxon>
        <taxon>Nematoda</taxon>
        <taxon>Chromadorea</taxon>
        <taxon>Rhabditida</taxon>
        <taxon>Rhabditina</taxon>
        <taxon>Rhabditomorpha</taxon>
        <taxon>Strongyloidea</taxon>
        <taxon>Heligmosomidae</taxon>
        <taxon>Heligmosomoides</taxon>
    </lineage>
</organism>
<dbReference type="PANTHER" id="PTHR43788">
    <property type="entry name" value="DNA2/NAM7 HELICASE FAMILY MEMBER"/>
    <property type="match status" value="1"/>
</dbReference>
<dbReference type="WBParaSite" id="HPBE_0000093201-mRNA-1">
    <property type="protein sequence ID" value="HPBE_0000093201-mRNA-1"/>
    <property type="gene ID" value="HPBE_0000093201"/>
</dbReference>
<name>A0A183F440_HELPZ</name>
<keyword evidence="3" id="KW-0347">Helicase</keyword>
<dbReference type="Gene3D" id="3.40.50.300">
    <property type="entry name" value="P-loop containing nucleotide triphosphate hydrolases"/>
    <property type="match status" value="1"/>
</dbReference>
<accession>A0A183F440</accession>
<reference evidence="6 7" key="1">
    <citation type="submission" date="2018-11" db="EMBL/GenBank/DDBJ databases">
        <authorList>
            <consortium name="Pathogen Informatics"/>
        </authorList>
    </citation>
    <scope>NUCLEOTIDE SEQUENCE [LARGE SCALE GENOMIC DNA]</scope>
</reference>
<evidence type="ECO:0000256" key="3">
    <source>
        <dbReference type="ARBA" id="ARBA00022806"/>
    </source>
</evidence>
<dbReference type="AlphaFoldDB" id="A0A183F440"/>
<accession>A0A3P7X0I8</accession>
<dbReference type="Proteomes" id="UP000050761">
    <property type="component" value="Unassembled WGS sequence"/>
</dbReference>
<dbReference type="GO" id="GO:0043139">
    <property type="term" value="F:5'-3' DNA helicase activity"/>
    <property type="evidence" value="ECO:0007669"/>
    <property type="project" value="TreeGrafter"/>
</dbReference>
<keyword evidence="2" id="KW-0378">Hydrolase</keyword>
<dbReference type="OrthoDB" id="286811at2759"/>
<evidence type="ECO:0000256" key="4">
    <source>
        <dbReference type="ARBA" id="ARBA00022840"/>
    </source>
</evidence>